<protein>
    <submittedName>
        <fullName evidence="2">Uncharacterized protein</fullName>
    </submittedName>
</protein>
<gene>
    <name evidence="2" type="ORF">MRATA1EN1_LOCUS24131</name>
</gene>
<feature type="region of interest" description="Disordered" evidence="1">
    <location>
        <begin position="1"/>
        <end position="34"/>
    </location>
</feature>
<proteinExistence type="predicted"/>
<organism evidence="2 3">
    <name type="scientific">Rangifer tarandus platyrhynchus</name>
    <name type="common">Svalbard reindeer</name>
    <dbReference type="NCBI Taxonomy" id="3082113"/>
    <lineage>
        <taxon>Eukaryota</taxon>
        <taxon>Metazoa</taxon>
        <taxon>Chordata</taxon>
        <taxon>Craniata</taxon>
        <taxon>Vertebrata</taxon>
        <taxon>Euteleostomi</taxon>
        <taxon>Mammalia</taxon>
        <taxon>Eutheria</taxon>
        <taxon>Laurasiatheria</taxon>
        <taxon>Artiodactyla</taxon>
        <taxon>Ruminantia</taxon>
        <taxon>Pecora</taxon>
        <taxon>Cervidae</taxon>
        <taxon>Odocoileinae</taxon>
        <taxon>Rangifer</taxon>
    </lineage>
</organism>
<evidence type="ECO:0000256" key="1">
    <source>
        <dbReference type="SAM" id="MobiDB-lite"/>
    </source>
</evidence>
<feature type="region of interest" description="Disordered" evidence="1">
    <location>
        <begin position="175"/>
        <end position="224"/>
    </location>
</feature>
<reference evidence="2" key="1">
    <citation type="submission" date="2023-04" db="EMBL/GenBank/DDBJ databases">
        <authorList>
            <consortium name="ELIXIR-Norway"/>
        </authorList>
    </citation>
    <scope>NUCLEOTIDE SEQUENCE [LARGE SCALE GENOMIC DNA]</scope>
</reference>
<keyword evidence="3" id="KW-1185">Reference proteome</keyword>
<feature type="region of interest" description="Disordered" evidence="1">
    <location>
        <begin position="122"/>
        <end position="146"/>
    </location>
</feature>
<name>A0ABN8ZTV8_RANTA</name>
<feature type="region of interest" description="Disordered" evidence="1">
    <location>
        <begin position="65"/>
        <end position="95"/>
    </location>
</feature>
<evidence type="ECO:0000313" key="3">
    <source>
        <dbReference type="Proteomes" id="UP001176941"/>
    </source>
</evidence>
<accession>A0ABN8ZTV8</accession>
<evidence type="ECO:0000313" key="2">
    <source>
        <dbReference type="EMBL" id="CAI9175169.1"/>
    </source>
</evidence>
<feature type="compositionally biased region" description="Low complexity" evidence="1">
    <location>
        <begin position="210"/>
        <end position="224"/>
    </location>
</feature>
<sequence>MRASQGMEASCPTPTPSLGLGPGPRKGDLKGAGKAWQRVPPRVVCCLGTHAWPALRVTTCSAGLSPPQEGLRAPPGPSPGAEGAQASQAGRVVRGLNTRGRLRNWNLRADCTASRAWAWQPAQRGGVQGAAPMGPSSACAGWSPPHHRRPVEEGGCLGSARRLLDLTWAGSLGREAEGELGPKGSTGSPASRPACHAVTGPGPTRTARRLPLSWFPWSSPSASP</sequence>
<dbReference type="EMBL" id="OX459940">
    <property type="protein sequence ID" value="CAI9175169.1"/>
    <property type="molecule type" value="Genomic_DNA"/>
</dbReference>
<dbReference type="Proteomes" id="UP001176941">
    <property type="component" value="Chromosome 4"/>
</dbReference>